<evidence type="ECO:0000313" key="1">
    <source>
        <dbReference type="EMBL" id="JAT24114.1"/>
    </source>
</evidence>
<accession>A0A1B6LKH1</accession>
<feature type="non-terminal residue" evidence="1">
    <location>
        <position position="164"/>
    </location>
</feature>
<dbReference type="EMBL" id="GEBQ01015863">
    <property type="protein sequence ID" value="JAT24114.1"/>
    <property type="molecule type" value="Transcribed_RNA"/>
</dbReference>
<protein>
    <submittedName>
        <fullName evidence="1">Uncharacterized protein</fullName>
    </submittedName>
</protein>
<proteinExistence type="predicted"/>
<gene>
    <name evidence="1" type="ORF">g.10978</name>
</gene>
<sequence length="164" mass="19108">MFWISEELKIKRLNIIQLTKKYRNKKVYGLKTHLEQEKKDYKSKLNKAKTDYFQRKVLNSTNIQKTVWSIINSEVGEKERKPFANCTLIEGKQTISDPKLISNIFNDYFVNIIKGLDLSNTDDIVNVDVDIVADLRSDNLFKPKFRLKPLAQGEVEAIIESLKN</sequence>
<name>A0A1B6LKH1_9HEMI</name>
<reference evidence="1" key="1">
    <citation type="submission" date="2015-11" db="EMBL/GenBank/DDBJ databases">
        <title>De novo transcriptome assembly of four potential Pierce s Disease insect vectors from Arizona vineyards.</title>
        <authorList>
            <person name="Tassone E.E."/>
        </authorList>
    </citation>
    <scope>NUCLEOTIDE SEQUENCE</scope>
</reference>
<organism evidence="1">
    <name type="scientific">Graphocephala atropunctata</name>
    <dbReference type="NCBI Taxonomy" id="36148"/>
    <lineage>
        <taxon>Eukaryota</taxon>
        <taxon>Metazoa</taxon>
        <taxon>Ecdysozoa</taxon>
        <taxon>Arthropoda</taxon>
        <taxon>Hexapoda</taxon>
        <taxon>Insecta</taxon>
        <taxon>Pterygota</taxon>
        <taxon>Neoptera</taxon>
        <taxon>Paraneoptera</taxon>
        <taxon>Hemiptera</taxon>
        <taxon>Auchenorrhyncha</taxon>
        <taxon>Membracoidea</taxon>
        <taxon>Cicadellidae</taxon>
        <taxon>Cicadellinae</taxon>
        <taxon>Cicadellini</taxon>
        <taxon>Graphocephala</taxon>
    </lineage>
</organism>
<dbReference type="AlphaFoldDB" id="A0A1B6LKH1"/>